<dbReference type="Proteomes" id="UP000008641">
    <property type="component" value="Chromosome"/>
</dbReference>
<keyword evidence="1" id="KW-0175">Coiled coil</keyword>
<organism evidence="2 3">
    <name type="scientific">Weeksella virosa (strain ATCC 43766 / DSM 16922 / JCM 21250 / CCUG 30538 / CDC 9751 / IAM 14551 / NBRC 16016 / NCTC 11634 / CL345/78)</name>
    <dbReference type="NCBI Taxonomy" id="865938"/>
    <lineage>
        <taxon>Bacteria</taxon>
        <taxon>Pseudomonadati</taxon>
        <taxon>Bacteroidota</taxon>
        <taxon>Flavobacteriia</taxon>
        <taxon>Flavobacteriales</taxon>
        <taxon>Weeksellaceae</taxon>
        <taxon>Weeksella</taxon>
    </lineage>
</organism>
<evidence type="ECO:0000256" key="1">
    <source>
        <dbReference type="SAM" id="Coils"/>
    </source>
</evidence>
<dbReference type="RefSeq" id="WP_013598961.1">
    <property type="nucleotide sequence ID" value="NC_015144.1"/>
</dbReference>
<keyword evidence="3" id="KW-1185">Reference proteome</keyword>
<dbReference type="eggNOG" id="ENOG5032WHU">
    <property type="taxonomic scope" value="Bacteria"/>
</dbReference>
<dbReference type="Gene3D" id="1.20.5.340">
    <property type="match status" value="1"/>
</dbReference>
<evidence type="ECO:0000313" key="3">
    <source>
        <dbReference type="Proteomes" id="UP000008641"/>
    </source>
</evidence>
<name>F0P0Y8_WEEVC</name>
<proteinExistence type="predicted"/>
<evidence type="ECO:0000313" key="2">
    <source>
        <dbReference type="EMBL" id="ADX68572.1"/>
    </source>
</evidence>
<reference evidence="2 3" key="1">
    <citation type="journal article" date="2011" name="Stand. Genomic Sci.">
        <title>Complete genome sequence of Weeksella virosa type strain (9751).</title>
        <authorList>
            <person name="Lang E."/>
            <person name="Teshima H."/>
            <person name="Lucas S."/>
            <person name="Lapidus A."/>
            <person name="Hammon N."/>
            <person name="Deshpande S."/>
            <person name="Nolan M."/>
            <person name="Cheng J.F."/>
            <person name="Pitluck S."/>
            <person name="Liolios K."/>
            <person name="Pagani I."/>
            <person name="Mikhailova N."/>
            <person name="Ivanova N."/>
            <person name="Mavromatis K."/>
            <person name="Pati A."/>
            <person name="Tapia R."/>
            <person name="Han C."/>
            <person name="Goodwin L."/>
            <person name="Chen A."/>
            <person name="Palaniappan K."/>
            <person name="Land M."/>
            <person name="Hauser L."/>
            <person name="Chang Y.J."/>
            <person name="Jeffries C.D."/>
            <person name="Brambilla E.M."/>
            <person name="Kopitz M."/>
            <person name="Rohde M."/>
            <person name="Goker M."/>
            <person name="Tindall B.J."/>
            <person name="Detter J.C."/>
            <person name="Woyke T."/>
            <person name="Bristow J."/>
            <person name="Eisen J.A."/>
            <person name="Markowitz V."/>
            <person name="Hugenholtz P."/>
            <person name="Klenk H.P."/>
            <person name="Kyrpides N.C."/>
        </authorList>
    </citation>
    <scope>NUCLEOTIDE SEQUENCE [LARGE SCALE GENOMIC DNA]</scope>
    <source>
        <strain evidence="3">ATCC 43766 / DSM 16922 / JCM 21250 / NBRC 16016 / NCTC 11634 / CL345/78</strain>
    </source>
</reference>
<dbReference type="STRING" id="865938.Weevi_1885"/>
<reference evidence="3" key="2">
    <citation type="journal article" date="2011" name="Stand. Genomic Sci.">
        <title>Complete genome sequence of Weeksella virosa type strain (9751T).</title>
        <authorList>
            <person name="Lang E."/>
            <person name="Teshima H."/>
            <person name="Lucas S."/>
            <person name="Lapidus A."/>
            <person name="Hammon N."/>
            <person name="Deshpande S."/>
            <person name="Nolan M."/>
            <person name="Cheng J."/>
            <person name="Pitluck S."/>
            <person name="Liolios K."/>
            <person name="Pagani I."/>
            <person name="Mikhailova N."/>
            <person name="Ivanova N."/>
            <person name="Mavromatis K."/>
            <person name="Pati A."/>
            <person name="Tapia R."/>
            <person name="Han C."/>
            <person name="Goodwin L."/>
            <person name="Chen A."/>
            <person name="Palaniappan K."/>
            <person name="Land M."/>
            <person name="Hauser L."/>
            <person name="Chang Y."/>
            <person name="Jeffries C."/>
            <person name="Brambilla E."/>
            <person name="Kopitz M."/>
            <person name="Rohde M."/>
            <person name="Goker M."/>
            <person name="Tindall B."/>
            <person name="Detter J."/>
            <person name="Woyke T."/>
            <person name="Bristow J."/>
            <person name="Eisen J."/>
            <person name="Markowitz V."/>
            <person name="Hugenholtz P."/>
            <person name="Klenk H."/>
            <person name="Kyrpides N."/>
        </authorList>
    </citation>
    <scope>NUCLEOTIDE SEQUENCE [LARGE SCALE GENOMIC DNA]</scope>
    <source>
        <strain evidence="3">ATCC 43766 / DSM 16922 / JCM 21250 / NBRC 16016 / NCTC 11634 / CL345/78</strain>
    </source>
</reference>
<dbReference type="AlphaFoldDB" id="F0P0Y8"/>
<dbReference type="OrthoDB" id="1467932at2"/>
<sequence length="99" mass="11553">MGNKTLGFRDLEAKIIALVERYENIRSERDSLQEEIDLLKEKLKETRTENIALSDQVTHLKMMNAMGGNQEYKKLMKLRMNKLIKEVDACIAQIKNRQS</sequence>
<dbReference type="EMBL" id="CP002455">
    <property type="protein sequence ID" value="ADX68572.1"/>
    <property type="molecule type" value="Genomic_DNA"/>
</dbReference>
<accession>F0P0Y8</accession>
<dbReference type="KEGG" id="wvi:Weevi_1885"/>
<dbReference type="HOGENOM" id="CLU_146561_1_0_10"/>
<protein>
    <submittedName>
        <fullName evidence="2">Uncharacterized protein</fullName>
    </submittedName>
</protein>
<feature type="coiled-coil region" evidence="1">
    <location>
        <begin position="8"/>
        <end position="56"/>
    </location>
</feature>
<gene>
    <name evidence="2" type="ordered locus">Weevi_1885</name>
</gene>